<dbReference type="Pfam" id="PF14907">
    <property type="entry name" value="NTP_transf_5"/>
    <property type="match status" value="1"/>
</dbReference>
<organism evidence="1 2">
    <name type="scientific">Dickeya poaceiphila</name>
    <dbReference type="NCBI Taxonomy" id="568768"/>
    <lineage>
        <taxon>Bacteria</taxon>
        <taxon>Pseudomonadati</taxon>
        <taxon>Pseudomonadota</taxon>
        <taxon>Gammaproteobacteria</taxon>
        <taxon>Enterobacterales</taxon>
        <taxon>Pectobacteriaceae</taxon>
        <taxon>Dickeya</taxon>
    </lineage>
</organism>
<dbReference type="Proteomes" id="UP000320591">
    <property type="component" value="Chromosome"/>
</dbReference>
<dbReference type="InterPro" id="IPR039498">
    <property type="entry name" value="NTP_transf_5"/>
</dbReference>
<accession>A0A5B8I775</accession>
<dbReference type="AlphaFoldDB" id="A0A5B8I775"/>
<evidence type="ECO:0000313" key="2">
    <source>
        <dbReference type="Proteomes" id="UP000320591"/>
    </source>
</evidence>
<sequence length="419" mass="48252">MAGKCPEGRKTMTTTRTDIDRVLTCFLFDPQRTEELARTLTTEQWQLSLDCAVSHKILPHVAAFYHLYHDEPLPEKYQSILHTHEVERRSWFDALRITTPFSQTADAMLMKGFGHEILYPEKMDRFAKDLDIVVADFSTFCRIATELLHGDFHLPFMAQFVWRKEQQSWQGLARFIHRNGNEDGGIELHIGQFAVDEHHVITWPMLRQHAVKKCIESLPLCVPDSRMMLVIFFMELATRPECMLRDLYDGYCLCMTLTDKNDIDALATTLNDEGLGAQVTKLLSAFFQFNQSPPNELVHLAEKIRSLSPEGKLGWRNRLRQALDRACQTGNLALRLLSLLDRPWAIRLAMRFAFPVYGIHLNTYPHPLHLIKHRHYLLLTTPAGTFLLGGVGLFSDEETEYLQSVINAPFFQLTPDLEP</sequence>
<keyword evidence="1" id="KW-0808">Transferase</keyword>
<protein>
    <submittedName>
        <fullName evidence="1">Nucleotidyltransferase family protein</fullName>
    </submittedName>
</protein>
<proteinExistence type="predicted"/>
<dbReference type="STRING" id="568768.GCA_000406125_03205"/>
<dbReference type="GO" id="GO:0016740">
    <property type="term" value="F:transferase activity"/>
    <property type="evidence" value="ECO:0007669"/>
    <property type="project" value="UniProtKB-KW"/>
</dbReference>
<dbReference type="EMBL" id="CP042220">
    <property type="protein sequence ID" value="QDX29057.1"/>
    <property type="molecule type" value="Genomic_DNA"/>
</dbReference>
<gene>
    <name evidence="1" type="ORF">Dpoa569_0000764</name>
</gene>
<evidence type="ECO:0000313" key="1">
    <source>
        <dbReference type="EMBL" id="QDX29057.1"/>
    </source>
</evidence>
<reference evidence="1 2" key="1">
    <citation type="journal article" date="2019" name="Environ. Microbiol.">
        <title>The phytopathogenic nature of Dickeya aquatica 174/2 and the dynamic early evolution of Dickeya pathogenicity.</title>
        <authorList>
            <person name="Duprey A."/>
            <person name="Taib N."/>
            <person name="Leonard S."/>
            <person name="Garin T."/>
            <person name="Flandrois J.P."/>
            <person name="Nasser W."/>
            <person name="Brochier-Armanet C."/>
            <person name="Reverchon S."/>
        </authorList>
    </citation>
    <scope>NUCLEOTIDE SEQUENCE [LARGE SCALE GENOMIC DNA]</scope>
    <source>
        <strain evidence="1 2">NCPPB 569</strain>
    </source>
</reference>
<dbReference type="KEGG" id="dic:Dpoa569_0000764"/>
<name>A0A5B8I775_9GAMM</name>
<keyword evidence="2" id="KW-1185">Reference proteome</keyword>